<dbReference type="PROSITE" id="PS50089">
    <property type="entry name" value="ZF_RING_2"/>
    <property type="match status" value="1"/>
</dbReference>
<dbReference type="Pfam" id="PF13639">
    <property type="entry name" value="zf-RING_2"/>
    <property type="match status" value="1"/>
</dbReference>
<dbReference type="AlphaFoldDB" id="A0A835BP47"/>
<dbReference type="PANTHER" id="PTHR45931">
    <property type="entry name" value="SI:CH211-59O9.10"/>
    <property type="match status" value="1"/>
</dbReference>
<dbReference type="GO" id="GO:0005634">
    <property type="term" value="C:nucleus"/>
    <property type="evidence" value="ECO:0007669"/>
    <property type="project" value="TreeGrafter"/>
</dbReference>
<dbReference type="PANTHER" id="PTHR45931:SF23">
    <property type="entry name" value="OS12G0134500 PROTEIN"/>
    <property type="match status" value="1"/>
</dbReference>
<keyword evidence="2 4" id="KW-0863">Zinc-finger</keyword>
<organism evidence="6 7">
    <name type="scientific">Digitaria exilis</name>
    <dbReference type="NCBI Taxonomy" id="1010633"/>
    <lineage>
        <taxon>Eukaryota</taxon>
        <taxon>Viridiplantae</taxon>
        <taxon>Streptophyta</taxon>
        <taxon>Embryophyta</taxon>
        <taxon>Tracheophyta</taxon>
        <taxon>Spermatophyta</taxon>
        <taxon>Magnoliopsida</taxon>
        <taxon>Liliopsida</taxon>
        <taxon>Poales</taxon>
        <taxon>Poaceae</taxon>
        <taxon>PACMAD clade</taxon>
        <taxon>Panicoideae</taxon>
        <taxon>Panicodae</taxon>
        <taxon>Paniceae</taxon>
        <taxon>Anthephorinae</taxon>
        <taxon>Digitaria</taxon>
    </lineage>
</organism>
<dbReference type="SUPFAM" id="SSF57850">
    <property type="entry name" value="RING/U-box"/>
    <property type="match status" value="1"/>
</dbReference>
<proteinExistence type="predicted"/>
<evidence type="ECO:0000313" key="6">
    <source>
        <dbReference type="EMBL" id="KAF8707113.1"/>
    </source>
</evidence>
<dbReference type="OrthoDB" id="21204at2759"/>
<reference evidence="6" key="1">
    <citation type="submission" date="2020-07" db="EMBL/GenBank/DDBJ databases">
        <title>Genome sequence and genetic diversity analysis of an under-domesticated orphan crop, white fonio (Digitaria exilis).</title>
        <authorList>
            <person name="Bennetzen J.L."/>
            <person name="Chen S."/>
            <person name="Ma X."/>
            <person name="Wang X."/>
            <person name="Yssel A.E.J."/>
            <person name="Chaluvadi S.R."/>
            <person name="Johnson M."/>
            <person name="Gangashetty P."/>
            <person name="Hamidou F."/>
            <person name="Sanogo M.D."/>
            <person name="Zwaenepoel A."/>
            <person name="Wallace J."/>
            <person name="Van De Peer Y."/>
            <person name="Van Deynze A."/>
        </authorList>
    </citation>
    <scope>NUCLEOTIDE SEQUENCE</scope>
    <source>
        <tissue evidence="6">Leaves</tissue>
    </source>
</reference>
<evidence type="ECO:0000256" key="4">
    <source>
        <dbReference type="PROSITE-ProRule" id="PRU00175"/>
    </source>
</evidence>
<dbReference type="Gene3D" id="3.30.40.10">
    <property type="entry name" value="Zinc/RING finger domain, C3HC4 (zinc finger)"/>
    <property type="match status" value="1"/>
</dbReference>
<gene>
    <name evidence="6" type="ORF">HU200_030348</name>
</gene>
<keyword evidence="7" id="KW-1185">Reference proteome</keyword>
<evidence type="ECO:0000259" key="5">
    <source>
        <dbReference type="PROSITE" id="PS50089"/>
    </source>
</evidence>
<dbReference type="GO" id="GO:0061630">
    <property type="term" value="F:ubiquitin protein ligase activity"/>
    <property type="evidence" value="ECO:0007669"/>
    <property type="project" value="TreeGrafter"/>
</dbReference>
<dbReference type="InterPro" id="IPR001841">
    <property type="entry name" value="Znf_RING"/>
</dbReference>
<dbReference type="GO" id="GO:0006511">
    <property type="term" value="P:ubiquitin-dependent protein catabolic process"/>
    <property type="evidence" value="ECO:0007669"/>
    <property type="project" value="TreeGrafter"/>
</dbReference>
<dbReference type="InterPro" id="IPR051834">
    <property type="entry name" value="RING_finger_E3_ligase"/>
</dbReference>
<dbReference type="EMBL" id="JACEFO010001762">
    <property type="protein sequence ID" value="KAF8707113.1"/>
    <property type="molecule type" value="Genomic_DNA"/>
</dbReference>
<dbReference type="Proteomes" id="UP000636709">
    <property type="component" value="Unassembled WGS sequence"/>
</dbReference>
<name>A0A835BP47_9POAL</name>
<sequence length="83" mass="10195">MPSCRWRRPEPGTPAECALCLLDFVEEDRLRAMPCSHTFHQDCIFRWLHVCPLCRHQLPTQQQHDDEDENYLHDYFDQQYRRY</sequence>
<keyword evidence="3" id="KW-0862">Zinc</keyword>
<evidence type="ECO:0000313" key="7">
    <source>
        <dbReference type="Proteomes" id="UP000636709"/>
    </source>
</evidence>
<comment type="caution">
    <text evidence="6">The sequence shown here is derived from an EMBL/GenBank/DDBJ whole genome shotgun (WGS) entry which is preliminary data.</text>
</comment>
<evidence type="ECO:0000256" key="2">
    <source>
        <dbReference type="ARBA" id="ARBA00022771"/>
    </source>
</evidence>
<evidence type="ECO:0000256" key="1">
    <source>
        <dbReference type="ARBA" id="ARBA00022723"/>
    </source>
</evidence>
<keyword evidence="1" id="KW-0479">Metal-binding</keyword>
<evidence type="ECO:0000256" key="3">
    <source>
        <dbReference type="ARBA" id="ARBA00022833"/>
    </source>
</evidence>
<feature type="domain" description="RING-type" evidence="5">
    <location>
        <begin position="17"/>
        <end position="55"/>
    </location>
</feature>
<dbReference type="GO" id="GO:0008270">
    <property type="term" value="F:zinc ion binding"/>
    <property type="evidence" value="ECO:0007669"/>
    <property type="project" value="UniProtKB-KW"/>
</dbReference>
<protein>
    <recommendedName>
        <fullName evidence="5">RING-type domain-containing protein</fullName>
    </recommendedName>
</protein>
<accession>A0A835BP47</accession>
<dbReference type="InterPro" id="IPR013083">
    <property type="entry name" value="Znf_RING/FYVE/PHD"/>
</dbReference>
<dbReference type="SMART" id="SM00184">
    <property type="entry name" value="RING"/>
    <property type="match status" value="1"/>
</dbReference>